<reference evidence="2 3" key="1">
    <citation type="submission" date="2018-01" db="EMBL/GenBank/DDBJ databases">
        <authorList>
            <person name="Gaut B.S."/>
            <person name="Morton B.R."/>
            <person name="Clegg M.T."/>
            <person name="Duvall M.R."/>
        </authorList>
    </citation>
    <scope>NUCLEOTIDE SEQUENCE [LARGE SCALE GENOMIC DNA]</scope>
    <source>
        <strain evidence="2">GP69</strain>
    </source>
</reference>
<organism evidence="2 3">
    <name type="scientific">Acetatifactor muris</name>
    <dbReference type="NCBI Taxonomy" id="879566"/>
    <lineage>
        <taxon>Bacteria</taxon>
        <taxon>Bacillati</taxon>
        <taxon>Bacillota</taxon>
        <taxon>Clostridia</taxon>
        <taxon>Lachnospirales</taxon>
        <taxon>Lachnospiraceae</taxon>
        <taxon>Acetatifactor</taxon>
    </lineage>
</organism>
<dbReference type="AlphaFoldDB" id="A0A2K4ZE27"/>
<proteinExistence type="predicted"/>
<keyword evidence="1" id="KW-0472">Membrane</keyword>
<protein>
    <submittedName>
        <fullName evidence="2">Uncharacterized protein</fullName>
    </submittedName>
</protein>
<dbReference type="RefSeq" id="WP_103238797.1">
    <property type="nucleotide sequence ID" value="NZ_JANJZD010000006.1"/>
</dbReference>
<keyword evidence="1" id="KW-0812">Transmembrane</keyword>
<dbReference type="EMBL" id="OFSM01000006">
    <property type="protein sequence ID" value="SOY28711.1"/>
    <property type="molecule type" value="Genomic_DNA"/>
</dbReference>
<accession>A0A2K4ZE27</accession>
<feature type="transmembrane region" description="Helical" evidence="1">
    <location>
        <begin position="6"/>
        <end position="25"/>
    </location>
</feature>
<name>A0A2K4ZE27_9FIRM</name>
<keyword evidence="3" id="KW-1185">Reference proteome</keyword>
<gene>
    <name evidence="2" type="ORF">AMURIS_01422</name>
</gene>
<sequence length="263" mass="30868">MKKITSIYMIFVVYLVLVFAGFIVLHRYSTTSLRDSLMSVAKMQVDYSDVLLDQKIREIEIEADGILNSGNLRNMQVIMTEKYDAYRYVMGVRELKEYLNTRQKTNVGMAEFILYWPGAGRILSTSTVLSVKQGVLEQAEDNKWFEYDREIYFSRKYRTNWDSRDDEPCLIIRMERDFLYKIKSMALDVENGGTLLSLPDGRSMFSVNDTEAAILEELQEEIQEEVRGARMSCLLEESNIRIILEYKKYRSSKERCGRIVWHK</sequence>
<evidence type="ECO:0000256" key="1">
    <source>
        <dbReference type="SAM" id="Phobius"/>
    </source>
</evidence>
<dbReference type="OrthoDB" id="9809348at2"/>
<keyword evidence="1" id="KW-1133">Transmembrane helix</keyword>
<dbReference type="Proteomes" id="UP000236311">
    <property type="component" value="Unassembled WGS sequence"/>
</dbReference>
<evidence type="ECO:0000313" key="2">
    <source>
        <dbReference type="EMBL" id="SOY28711.1"/>
    </source>
</evidence>
<evidence type="ECO:0000313" key="3">
    <source>
        <dbReference type="Proteomes" id="UP000236311"/>
    </source>
</evidence>